<sequence length="63" mass="6774">MLVKVNPSTTPKTTGNISVVALYRPREGTPAPPARFAAQGPPPRIPMDSMLEVVSQLESMNLL</sequence>
<organism evidence="1 2">
    <name type="scientific">Romanomermis culicivorax</name>
    <name type="common">Nematode worm</name>
    <dbReference type="NCBI Taxonomy" id="13658"/>
    <lineage>
        <taxon>Eukaryota</taxon>
        <taxon>Metazoa</taxon>
        <taxon>Ecdysozoa</taxon>
        <taxon>Nematoda</taxon>
        <taxon>Enoplea</taxon>
        <taxon>Dorylaimia</taxon>
        <taxon>Mermithida</taxon>
        <taxon>Mermithoidea</taxon>
        <taxon>Mermithidae</taxon>
        <taxon>Romanomermis</taxon>
    </lineage>
</organism>
<proteinExistence type="predicted"/>
<accession>A0A915JI65</accession>
<keyword evidence="1" id="KW-1185">Reference proteome</keyword>
<reference evidence="2" key="1">
    <citation type="submission" date="2022-11" db="UniProtKB">
        <authorList>
            <consortium name="WormBaseParasite"/>
        </authorList>
    </citation>
    <scope>IDENTIFICATION</scope>
</reference>
<name>A0A915JI65_ROMCU</name>
<protein>
    <submittedName>
        <fullName evidence="2">Uncharacterized protein</fullName>
    </submittedName>
</protein>
<dbReference type="Proteomes" id="UP000887565">
    <property type="component" value="Unplaced"/>
</dbReference>
<evidence type="ECO:0000313" key="1">
    <source>
        <dbReference type="Proteomes" id="UP000887565"/>
    </source>
</evidence>
<dbReference type="WBParaSite" id="nRc.2.0.1.t25777-RA">
    <property type="protein sequence ID" value="nRc.2.0.1.t25777-RA"/>
    <property type="gene ID" value="nRc.2.0.1.g25777"/>
</dbReference>
<evidence type="ECO:0000313" key="2">
    <source>
        <dbReference type="WBParaSite" id="nRc.2.0.1.t25777-RA"/>
    </source>
</evidence>
<dbReference type="AlphaFoldDB" id="A0A915JI65"/>